<dbReference type="Proteomes" id="UP000006844">
    <property type="component" value="Chromosome"/>
</dbReference>
<dbReference type="OrthoDB" id="581621at2"/>
<keyword evidence="1" id="KW-0812">Transmembrane</keyword>
<dbReference type="eggNOG" id="COG4934">
    <property type="taxonomic scope" value="Bacteria"/>
</dbReference>
<name>E8V2Q9_TERSS</name>
<evidence type="ECO:0000313" key="2">
    <source>
        <dbReference type="EMBL" id="ADV83534.1"/>
    </source>
</evidence>
<reference evidence="2 3" key="1">
    <citation type="journal article" date="2012" name="Stand. Genomic Sci.">
        <title>Complete genome sequence of Terriglobus saanensis type strain SP1PR4(T), an Acidobacteria from tundra soil.</title>
        <authorList>
            <person name="Rawat S.R."/>
            <person name="Mannisto M.K."/>
            <person name="Starovoytov V."/>
            <person name="Goodwin L."/>
            <person name="Nolan M."/>
            <person name="Hauser L."/>
            <person name="Land M."/>
            <person name="Davenport K.W."/>
            <person name="Woyke T."/>
            <person name="Haggblom M.M."/>
        </authorList>
    </citation>
    <scope>NUCLEOTIDE SEQUENCE</scope>
    <source>
        <strain evidence="3">ATCC BAA-1853 / DSM 23119 / SP1PR4</strain>
    </source>
</reference>
<organism evidence="2 3">
    <name type="scientific">Terriglobus saanensis (strain ATCC BAA-1853 / DSM 23119 / SP1PR4)</name>
    <dbReference type="NCBI Taxonomy" id="401053"/>
    <lineage>
        <taxon>Bacteria</taxon>
        <taxon>Pseudomonadati</taxon>
        <taxon>Acidobacteriota</taxon>
        <taxon>Terriglobia</taxon>
        <taxon>Terriglobales</taxon>
        <taxon>Acidobacteriaceae</taxon>
        <taxon>Terriglobus</taxon>
    </lineage>
</organism>
<gene>
    <name evidence="2" type="ordered locus">AciPR4_2761</name>
</gene>
<feature type="transmembrane region" description="Helical" evidence="1">
    <location>
        <begin position="501"/>
        <end position="521"/>
    </location>
</feature>
<dbReference type="NCBIfam" id="TIGR03118">
    <property type="entry name" value="PEPCTERM_chp_1"/>
    <property type="match status" value="1"/>
</dbReference>
<protein>
    <recommendedName>
        <fullName evidence="4">TIGR03118 family protein</fullName>
    </recommendedName>
</protein>
<dbReference type="HOGENOM" id="CLU_495997_0_0_0"/>
<dbReference type="EMBL" id="CP002467">
    <property type="protein sequence ID" value="ADV83534.1"/>
    <property type="molecule type" value="Genomic_DNA"/>
</dbReference>
<proteinExistence type="predicted"/>
<evidence type="ECO:0000313" key="3">
    <source>
        <dbReference type="Proteomes" id="UP000006844"/>
    </source>
</evidence>
<dbReference type="eggNOG" id="COG3391">
    <property type="taxonomic scope" value="Bacteria"/>
</dbReference>
<dbReference type="InterPro" id="IPR017549">
    <property type="entry name" value="APMV_L690"/>
</dbReference>
<keyword evidence="3" id="KW-1185">Reference proteome</keyword>
<feature type="transmembrane region" description="Helical" evidence="1">
    <location>
        <begin position="472"/>
        <end position="489"/>
    </location>
</feature>
<dbReference type="RefSeq" id="WP_013569267.1">
    <property type="nucleotide sequence ID" value="NC_014963.1"/>
</dbReference>
<dbReference type="AlphaFoldDB" id="E8V2Q9"/>
<sequence length="550" mass="55669">MRVSSERNQEKTAPLQKLAAVQRKIVAGLLAAVFCGVASLHAGAQAFSVTNILSDGSVPATTVDPNFINPWGVSASPVWWISAAGTGYNYVVQPSGTIAFKVIVPLGAVPTANGLPSGSVTAAGSTGLLLPNGTAPSFLFSTLDGTISGWNSKLGTNNAHAQIVVNNSATSASYTGLALLNTANGSFLLAPNFATAAVEVYDSTYKAAKLAGTFTDPNLPANYAPFSIHILGTQIFIAYTQRTATAPFRSQDGVGVGVLDVFDTAGNFVTRAVTGGNLNSPWGVAFAPANFGIYSNDLLVGNFGDGKINVYDPKTYAYVGQVMDSTGKSLVYASLWDLLTGGTKVTGSASVSGGDLSTVYFTAGLDKEAHGLLGAISSTSTGGASTFGFTTADSALIVKAGSSVNTSISVAPVNGFSGSVTLTCTGLPVGATCTFAPSQLSVSPTAAAISTVTIQTTSTMGALRPFNKGRPGSGIALASLVPFVSLLCWRKKRPGASLLRALLFVCAGSIAFLAGCGDTTIPTPAGSSSVAIVATSGATSQQTMVALTVQ</sequence>
<keyword evidence="1" id="KW-0472">Membrane</keyword>
<evidence type="ECO:0000256" key="1">
    <source>
        <dbReference type="SAM" id="Phobius"/>
    </source>
</evidence>
<dbReference type="SUPFAM" id="SSF75011">
    <property type="entry name" value="3-carboxy-cis,cis-mucoante lactonizing enzyme"/>
    <property type="match status" value="1"/>
</dbReference>
<dbReference type="KEGG" id="tsa:AciPR4_2761"/>
<evidence type="ECO:0008006" key="4">
    <source>
        <dbReference type="Google" id="ProtNLM"/>
    </source>
</evidence>
<dbReference type="STRING" id="401053.AciPR4_2761"/>
<accession>E8V2Q9</accession>
<keyword evidence="1" id="KW-1133">Transmembrane helix</keyword>